<name>A0A6J6U009_9ZZZZ</name>
<evidence type="ECO:0000313" key="1">
    <source>
        <dbReference type="EMBL" id="CAB4751927.1"/>
    </source>
</evidence>
<sequence length="114" mass="12931">MVSLPPTIELNALIANKDLPLNSAGNLIPRRDWRPLIGAPVSDEVQLKTEGHNLATRIVIHLCGIVQRQPKGLKVDRHVLIWHLDHMVSPEPLVAKLKRTSRLRHGHLMLDHRH</sequence>
<gene>
    <name evidence="1" type="ORF">UFOPK2766_01708</name>
</gene>
<reference evidence="1" key="1">
    <citation type="submission" date="2020-05" db="EMBL/GenBank/DDBJ databases">
        <authorList>
            <person name="Chiriac C."/>
            <person name="Salcher M."/>
            <person name="Ghai R."/>
            <person name="Kavagutti S V."/>
        </authorList>
    </citation>
    <scope>NUCLEOTIDE SEQUENCE</scope>
</reference>
<organism evidence="1">
    <name type="scientific">freshwater metagenome</name>
    <dbReference type="NCBI Taxonomy" id="449393"/>
    <lineage>
        <taxon>unclassified sequences</taxon>
        <taxon>metagenomes</taxon>
        <taxon>ecological metagenomes</taxon>
    </lineage>
</organism>
<protein>
    <submittedName>
        <fullName evidence="1">Unannotated protein</fullName>
    </submittedName>
</protein>
<dbReference type="EMBL" id="CAEZYU010000089">
    <property type="protein sequence ID" value="CAB4751927.1"/>
    <property type="molecule type" value="Genomic_DNA"/>
</dbReference>
<accession>A0A6J6U009</accession>
<dbReference type="AlphaFoldDB" id="A0A6J6U009"/>
<proteinExistence type="predicted"/>